<evidence type="ECO:0000256" key="11">
    <source>
        <dbReference type="PROSITE-ProRule" id="PRU00076"/>
    </source>
</evidence>
<dbReference type="CDD" id="cd00190">
    <property type="entry name" value="Tryp_SPc"/>
    <property type="match status" value="1"/>
</dbReference>
<evidence type="ECO:0000256" key="4">
    <source>
        <dbReference type="ARBA" id="ARBA00022536"/>
    </source>
</evidence>
<dbReference type="InterPro" id="IPR018097">
    <property type="entry name" value="EGF_Ca-bd_CS"/>
</dbReference>
<keyword evidence="9 11" id="KW-1015">Disulfide bond</keyword>
<dbReference type="FunFam" id="2.10.25.10:FF:000950">
    <property type="entry name" value="Protein Z, vitamin K-dependent plasma glycoprotein a"/>
    <property type="match status" value="1"/>
</dbReference>
<evidence type="ECO:0000256" key="12">
    <source>
        <dbReference type="SAM" id="SignalP"/>
    </source>
</evidence>
<dbReference type="Gene3D" id="4.10.740.10">
    <property type="entry name" value="Coagulation Factor IX"/>
    <property type="match status" value="1"/>
</dbReference>
<dbReference type="InterPro" id="IPR035972">
    <property type="entry name" value="GLA-like_dom_SF"/>
</dbReference>
<feature type="disulfide bond" evidence="11">
    <location>
        <begin position="116"/>
        <end position="125"/>
    </location>
</feature>
<dbReference type="PRINTS" id="PR00001">
    <property type="entry name" value="GLABLOOD"/>
</dbReference>
<dbReference type="InterPro" id="IPR001314">
    <property type="entry name" value="Peptidase_S1A"/>
</dbReference>
<keyword evidence="6" id="KW-0677">Repeat</keyword>
<dbReference type="PROSITE" id="PS50998">
    <property type="entry name" value="GLA_2"/>
    <property type="match status" value="1"/>
</dbReference>
<dbReference type="GeneID" id="115826147"/>
<feature type="domain" description="EGF-like" evidence="13">
    <location>
        <begin position="90"/>
        <end position="126"/>
    </location>
</feature>
<keyword evidence="8" id="KW-0106">Calcium</keyword>
<evidence type="ECO:0000256" key="1">
    <source>
        <dbReference type="ARBA" id="ARBA00004613"/>
    </source>
</evidence>
<evidence type="ECO:0000259" key="15">
    <source>
        <dbReference type="PROSITE" id="PS50998"/>
    </source>
</evidence>
<dbReference type="PROSITE" id="PS00022">
    <property type="entry name" value="EGF_1"/>
    <property type="match status" value="1"/>
</dbReference>
<dbReference type="RefSeq" id="XP_030645709.1">
    <property type="nucleotide sequence ID" value="XM_030789849.1"/>
</dbReference>
<proteinExistence type="predicted"/>
<dbReference type="InterPro" id="IPR009003">
    <property type="entry name" value="Peptidase_S1_PA"/>
</dbReference>
<sequence>MVYWRSAFTVAVLCGFVAAGPDSRRAPVFLDKEDASAVISRQKRANEGNEESLPANLERECVEEVCNYEEAREVFQDAYRTDIFWSVYVDGDQCAGQPCKNGAMCSDSVGGYDCICKSGYSGVHCETDQTVCVVDKTKGCSQFCKPGYQSYECSCARGWKLSGKEKCVPAVSQPCGQVSSSIQWESRQSSNIRNDYDGLNCMTGECPWQALLKSPASGSFCNGVILKENLILTTAYCASKHNDIQVVVGTRRVTYEVGEQTLSVKKVHVHPLFVADSPENDLALVELQTSINIKNSVRAACLPERDFADSVLLTGEWMGMVTGWKDVPDATELQGDLRLNHLSYKSFSDCKQQHPGLMTNKMICTMPRPKADCFFSSGSPVLTVYRDVFFLTGVVSRVPGMECNKGYILQKVSRFLPWINSVLNTA</sequence>
<keyword evidence="12" id="KW-0732">Signal</keyword>
<keyword evidence="3" id="KW-0964">Secreted</keyword>
<dbReference type="RefSeq" id="XP_030645710.1">
    <property type="nucleotide sequence ID" value="XM_030789850.1"/>
</dbReference>
<evidence type="ECO:0000256" key="5">
    <source>
        <dbReference type="ARBA" id="ARBA00022670"/>
    </source>
</evidence>
<dbReference type="SMART" id="SM00069">
    <property type="entry name" value="GLA"/>
    <property type="match status" value="1"/>
</dbReference>
<dbReference type="OrthoDB" id="7726766at2759"/>
<protein>
    <submittedName>
        <fullName evidence="17 18">Coagulation factor X-like</fullName>
    </submittedName>
</protein>
<dbReference type="CTD" id="768176"/>
<organism evidence="16 19">
    <name type="scientific">Chanos chanos</name>
    <name type="common">Milkfish</name>
    <name type="synonym">Mugil chanos</name>
    <dbReference type="NCBI Taxonomy" id="29144"/>
    <lineage>
        <taxon>Eukaryota</taxon>
        <taxon>Metazoa</taxon>
        <taxon>Chordata</taxon>
        <taxon>Craniata</taxon>
        <taxon>Vertebrata</taxon>
        <taxon>Euteleostomi</taxon>
        <taxon>Actinopterygii</taxon>
        <taxon>Neopterygii</taxon>
        <taxon>Teleostei</taxon>
        <taxon>Ostariophysi</taxon>
        <taxon>Gonorynchiformes</taxon>
        <taxon>Chanidae</taxon>
        <taxon>Chanos</taxon>
    </lineage>
</organism>
<comment type="subcellular location">
    <subcellularLocation>
        <location evidence="1">Secreted</location>
    </subcellularLocation>
</comment>
<dbReference type="GO" id="GO:0004252">
    <property type="term" value="F:serine-type endopeptidase activity"/>
    <property type="evidence" value="ECO:0007669"/>
    <property type="project" value="InterPro"/>
</dbReference>
<dbReference type="AlphaFoldDB" id="A0A6J2WJJ6"/>
<evidence type="ECO:0000256" key="3">
    <source>
        <dbReference type="ARBA" id="ARBA00022525"/>
    </source>
</evidence>
<evidence type="ECO:0000313" key="16">
    <source>
        <dbReference type="Proteomes" id="UP000504632"/>
    </source>
</evidence>
<dbReference type="PROSITE" id="PS50240">
    <property type="entry name" value="TRYPSIN_DOM"/>
    <property type="match status" value="1"/>
</dbReference>
<evidence type="ECO:0000256" key="9">
    <source>
        <dbReference type="ARBA" id="ARBA00023157"/>
    </source>
</evidence>
<feature type="signal peptide" evidence="12">
    <location>
        <begin position="1"/>
        <end position="19"/>
    </location>
</feature>
<dbReference type="SMART" id="SM00179">
    <property type="entry name" value="EGF_CA"/>
    <property type="match status" value="2"/>
</dbReference>
<dbReference type="CDD" id="cd00054">
    <property type="entry name" value="EGF_CA"/>
    <property type="match status" value="1"/>
</dbReference>
<evidence type="ECO:0000256" key="7">
    <source>
        <dbReference type="ARBA" id="ARBA00022801"/>
    </source>
</evidence>
<evidence type="ECO:0000256" key="10">
    <source>
        <dbReference type="ARBA" id="ARBA00023180"/>
    </source>
</evidence>
<dbReference type="PROSITE" id="PS01186">
    <property type="entry name" value="EGF_2"/>
    <property type="match status" value="1"/>
</dbReference>
<dbReference type="GO" id="GO:0005615">
    <property type="term" value="C:extracellular space"/>
    <property type="evidence" value="ECO:0007669"/>
    <property type="project" value="TreeGrafter"/>
</dbReference>
<dbReference type="FunFam" id="2.40.10.10:FF:000068">
    <property type="entry name" value="transmembrane protease serine 2"/>
    <property type="match status" value="1"/>
</dbReference>
<dbReference type="PROSITE" id="PS00011">
    <property type="entry name" value="GLA_1"/>
    <property type="match status" value="1"/>
</dbReference>
<dbReference type="Pfam" id="PF00594">
    <property type="entry name" value="Gla"/>
    <property type="match status" value="1"/>
</dbReference>
<evidence type="ECO:0000259" key="14">
    <source>
        <dbReference type="PROSITE" id="PS50240"/>
    </source>
</evidence>
<feature type="domain" description="Peptidase S1" evidence="14">
    <location>
        <begin position="192"/>
        <end position="424"/>
    </location>
</feature>
<dbReference type="Pfam" id="PF12661">
    <property type="entry name" value="hEGF"/>
    <property type="match status" value="1"/>
</dbReference>
<dbReference type="GO" id="GO:0006508">
    <property type="term" value="P:proteolysis"/>
    <property type="evidence" value="ECO:0007669"/>
    <property type="project" value="UniProtKB-KW"/>
</dbReference>
<name>A0A6J2WJJ6_CHACN</name>
<dbReference type="RefSeq" id="XP_030645708.1">
    <property type="nucleotide sequence ID" value="XM_030789848.1"/>
</dbReference>
<dbReference type="SUPFAM" id="SSF50494">
    <property type="entry name" value="Trypsin-like serine proteases"/>
    <property type="match status" value="1"/>
</dbReference>
<dbReference type="InterPro" id="IPR000152">
    <property type="entry name" value="EGF-type_Asp/Asn_hydroxyl_site"/>
</dbReference>
<dbReference type="PANTHER" id="PTHR24278:SF33">
    <property type="entry name" value="PROTEIN Z, VITAMIN K-DEPENDENT PLASMA GLYCOPROTEIN A"/>
    <property type="match status" value="1"/>
</dbReference>
<dbReference type="InterPro" id="IPR043504">
    <property type="entry name" value="Peptidase_S1_PA_chymotrypsin"/>
</dbReference>
<dbReference type="InterPro" id="IPR050442">
    <property type="entry name" value="Peptidase_S1_coag_factors"/>
</dbReference>
<evidence type="ECO:0000256" key="8">
    <source>
        <dbReference type="ARBA" id="ARBA00022837"/>
    </source>
</evidence>
<dbReference type="InterPro" id="IPR001881">
    <property type="entry name" value="EGF-like_Ca-bd_dom"/>
</dbReference>
<dbReference type="SUPFAM" id="SSF57630">
    <property type="entry name" value="GLA-domain"/>
    <property type="match status" value="1"/>
</dbReference>
<dbReference type="PRINTS" id="PR00722">
    <property type="entry name" value="CHYMOTRYPSIN"/>
</dbReference>
<dbReference type="Gene3D" id="2.10.25.10">
    <property type="entry name" value="Laminin"/>
    <property type="match status" value="2"/>
</dbReference>
<keyword evidence="16" id="KW-1185">Reference proteome</keyword>
<evidence type="ECO:0000256" key="2">
    <source>
        <dbReference type="ARBA" id="ARBA00022479"/>
    </source>
</evidence>
<accession>A0A6J2WJJ6</accession>
<dbReference type="InterPro" id="IPR000294">
    <property type="entry name" value="GLA_domain"/>
</dbReference>
<comment type="caution">
    <text evidence="11">Lacks conserved residue(s) required for the propagation of feature annotation.</text>
</comment>
<evidence type="ECO:0000259" key="13">
    <source>
        <dbReference type="PROSITE" id="PS50026"/>
    </source>
</evidence>
<dbReference type="SMART" id="SM00181">
    <property type="entry name" value="EGF"/>
    <property type="match status" value="2"/>
</dbReference>
<dbReference type="InterPro" id="IPR000742">
    <property type="entry name" value="EGF"/>
</dbReference>
<keyword evidence="7" id="KW-0378">Hydrolase</keyword>
<dbReference type="SMART" id="SM00020">
    <property type="entry name" value="Tryp_SPc"/>
    <property type="match status" value="1"/>
</dbReference>
<dbReference type="PANTHER" id="PTHR24278">
    <property type="entry name" value="COAGULATION FACTOR"/>
    <property type="match status" value="1"/>
</dbReference>
<dbReference type="FunFam" id="4.10.740.10:FF:000001">
    <property type="entry name" value="vitamin K-dependent protein S"/>
    <property type="match status" value="1"/>
</dbReference>
<dbReference type="InterPro" id="IPR012224">
    <property type="entry name" value="Pept_S1A_FX"/>
</dbReference>
<dbReference type="PRINTS" id="PR00010">
    <property type="entry name" value="EGFBLOOD"/>
</dbReference>
<dbReference type="SUPFAM" id="SSF57196">
    <property type="entry name" value="EGF/Laminin"/>
    <property type="match status" value="1"/>
</dbReference>
<evidence type="ECO:0000313" key="18">
    <source>
        <dbReference type="RefSeq" id="XP_030645709.1"/>
    </source>
</evidence>
<dbReference type="FunFam" id="2.10.25.10:FF:000162">
    <property type="entry name" value="Coagulation factor X (Predicted)"/>
    <property type="match status" value="1"/>
</dbReference>
<dbReference type="InterPro" id="IPR013032">
    <property type="entry name" value="EGF-like_CS"/>
</dbReference>
<dbReference type="PROSITE" id="PS01187">
    <property type="entry name" value="EGF_CA"/>
    <property type="match status" value="1"/>
</dbReference>
<dbReference type="InterPro" id="IPR001254">
    <property type="entry name" value="Trypsin_dom"/>
</dbReference>
<feature type="chain" id="PRO_5044642792" evidence="12">
    <location>
        <begin position="20"/>
        <end position="426"/>
    </location>
</feature>
<reference evidence="17 18" key="1">
    <citation type="submission" date="2025-04" db="UniProtKB">
        <authorList>
            <consortium name="RefSeq"/>
        </authorList>
    </citation>
    <scope>IDENTIFICATION</scope>
</reference>
<keyword evidence="5" id="KW-0645">Protease</keyword>
<dbReference type="PROSITE" id="PS50026">
    <property type="entry name" value="EGF_3"/>
    <property type="match status" value="1"/>
</dbReference>
<dbReference type="PROSITE" id="PS00010">
    <property type="entry name" value="ASX_HYDROXYL"/>
    <property type="match status" value="1"/>
</dbReference>
<evidence type="ECO:0000313" key="19">
    <source>
        <dbReference type="RefSeq" id="XP_030645710.1"/>
    </source>
</evidence>
<keyword evidence="10" id="KW-0325">Glycoprotein</keyword>
<dbReference type="PIRSF" id="PIRSF001143">
    <property type="entry name" value="Factor_X"/>
    <property type="match status" value="1"/>
</dbReference>
<keyword evidence="4 11" id="KW-0245">EGF-like domain</keyword>
<dbReference type="InterPro" id="IPR017857">
    <property type="entry name" value="Coagulation_fac-like_Gla_dom"/>
</dbReference>
<feature type="domain" description="Gla" evidence="15">
    <location>
        <begin position="44"/>
        <end position="90"/>
    </location>
</feature>
<dbReference type="Pfam" id="PF00089">
    <property type="entry name" value="Trypsin"/>
    <property type="match status" value="1"/>
</dbReference>
<evidence type="ECO:0000313" key="17">
    <source>
        <dbReference type="RefSeq" id="XP_030645708.1"/>
    </source>
</evidence>
<evidence type="ECO:0000256" key="6">
    <source>
        <dbReference type="ARBA" id="ARBA00022737"/>
    </source>
</evidence>
<dbReference type="Proteomes" id="UP000504632">
    <property type="component" value="Chromosome 13"/>
</dbReference>
<dbReference type="GO" id="GO:0007596">
    <property type="term" value="P:blood coagulation"/>
    <property type="evidence" value="ECO:0007669"/>
    <property type="project" value="InterPro"/>
</dbReference>
<gene>
    <name evidence="17 18 19" type="primary">LOC115826147</name>
</gene>
<dbReference type="GO" id="GO:0005509">
    <property type="term" value="F:calcium ion binding"/>
    <property type="evidence" value="ECO:0007669"/>
    <property type="project" value="InterPro"/>
</dbReference>
<keyword evidence="2" id="KW-0301">Gamma-carboxyglutamic acid</keyword>
<dbReference type="Gene3D" id="2.40.10.10">
    <property type="entry name" value="Trypsin-like serine proteases"/>
    <property type="match status" value="2"/>
</dbReference>